<name>A0ABQ3UWB4_9CHLR</name>
<organism evidence="1 2">
    <name type="scientific">Ktedonobacter robiniae</name>
    <dbReference type="NCBI Taxonomy" id="2778365"/>
    <lineage>
        <taxon>Bacteria</taxon>
        <taxon>Bacillati</taxon>
        <taxon>Chloroflexota</taxon>
        <taxon>Ktedonobacteria</taxon>
        <taxon>Ktedonobacterales</taxon>
        <taxon>Ktedonobacteraceae</taxon>
        <taxon>Ktedonobacter</taxon>
    </lineage>
</organism>
<gene>
    <name evidence="1" type="ORF">KSB_55330</name>
</gene>
<protein>
    <submittedName>
        <fullName evidence="1">Uncharacterized protein</fullName>
    </submittedName>
</protein>
<reference evidence="1 2" key="1">
    <citation type="journal article" date="2021" name="Int. J. Syst. Evol. Microbiol.">
        <title>Reticulibacter mediterranei gen. nov., sp. nov., within the new family Reticulibacteraceae fam. nov., and Ktedonospora formicarum gen. nov., sp. nov., Ktedonobacter robiniae sp. nov., Dictyobacter formicarum sp. nov. and Dictyobacter arantiisoli sp. nov., belonging to the class Ktedonobacteria.</title>
        <authorList>
            <person name="Yabe S."/>
            <person name="Zheng Y."/>
            <person name="Wang C.M."/>
            <person name="Sakai Y."/>
            <person name="Abe K."/>
            <person name="Yokota A."/>
            <person name="Donadio S."/>
            <person name="Cavaletti L."/>
            <person name="Monciardini P."/>
        </authorList>
    </citation>
    <scope>NUCLEOTIDE SEQUENCE [LARGE SCALE GENOMIC DNA]</scope>
    <source>
        <strain evidence="1 2">SOSP1-30</strain>
    </source>
</reference>
<comment type="caution">
    <text evidence="1">The sequence shown here is derived from an EMBL/GenBank/DDBJ whole genome shotgun (WGS) entry which is preliminary data.</text>
</comment>
<evidence type="ECO:0000313" key="2">
    <source>
        <dbReference type="Proteomes" id="UP000654345"/>
    </source>
</evidence>
<keyword evidence="2" id="KW-1185">Reference proteome</keyword>
<dbReference type="Proteomes" id="UP000654345">
    <property type="component" value="Unassembled WGS sequence"/>
</dbReference>
<proteinExistence type="predicted"/>
<accession>A0ABQ3UWB4</accession>
<evidence type="ECO:0000313" key="1">
    <source>
        <dbReference type="EMBL" id="GHO57058.1"/>
    </source>
</evidence>
<sequence length="64" mass="7261">MNTMIHKPVEREAQRIQANHEELLERVSRVIREDGAIQPFSGLHLARASKPSGRCMGFPRHPCA</sequence>
<dbReference type="EMBL" id="BNJG01000002">
    <property type="protein sequence ID" value="GHO57058.1"/>
    <property type="molecule type" value="Genomic_DNA"/>
</dbReference>